<protein>
    <submittedName>
        <fullName evidence="2">Uncharacterized protein</fullName>
    </submittedName>
</protein>
<evidence type="ECO:0000313" key="2">
    <source>
        <dbReference type="EMBL" id="EJN58541.1"/>
    </source>
</evidence>
<dbReference type="AlphaFoldDB" id="J3JEP3"/>
<proteinExistence type="predicted"/>
<dbReference type="Proteomes" id="UP000007813">
    <property type="component" value="Unassembled WGS sequence"/>
</dbReference>
<name>J3JEP3_9EURY</name>
<feature type="compositionally biased region" description="Basic and acidic residues" evidence="1">
    <location>
        <begin position="7"/>
        <end position="22"/>
    </location>
</feature>
<accession>J3JEP3</accession>
<reference evidence="2 3" key="1">
    <citation type="journal article" date="2012" name="J. Bacteriol.">
        <title>Draft Genome Sequence of the Extremely Halophilic Archaeon Halogranum salarium B-1T.</title>
        <authorList>
            <person name="Kim K.K."/>
            <person name="Lee K.C."/>
            <person name="Lee J.S."/>
        </authorList>
    </citation>
    <scope>NUCLEOTIDE SEQUENCE [LARGE SCALE GENOMIC DNA]</scope>
    <source>
        <strain evidence="2 3">B-1</strain>
    </source>
</reference>
<evidence type="ECO:0000256" key="1">
    <source>
        <dbReference type="SAM" id="MobiDB-lite"/>
    </source>
</evidence>
<feature type="region of interest" description="Disordered" evidence="1">
    <location>
        <begin position="1"/>
        <end position="27"/>
    </location>
</feature>
<dbReference type="EMBL" id="ALJD01000008">
    <property type="protein sequence ID" value="EJN58541.1"/>
    <property type="molecule type" value="Genomic_DNA"/>
</dbReference>
<evidence type="ECO:0000313" key="3">
    <source>
        <dbReference type="Proteomes" id="UP000007813"/>
    </source>
</evidence>
<sequence length="41" mass="4651">MNVRRARHDEAAHWVGETEKGPRQGGSCRGRGCDCRRWLVG</sequence>
<comment type="caution">
    <text evidence="2">The sequence shown here is derived from an EMBL/GenBank/DDBJ whole genome shotgun (WGS) entry which is preliminary data.</text>
</comment>
<gene>
    <name evidence="2" type="ORF">HSB1_30190</name>
</gene>
<organism evidence="2 3">
    <name type="scientific">Halogranum salarium B-1</name>
    <dbReference type="NCBI Taxonomy" id="1210908"/>
    <lineage>
        <taxon>Archaea</taxon>
        <taxon>Methanobacteriati</taxon>
        <taxon>Methanobacteriota</taxon>
        <taxon>Stenosarchaea group</taxon>
        <taxon>Halobacteria</taxon>
        <taxon>Halobacteriales</taxon>
        <taxon>Haloferacaceae</taxon>
    </lineage>
</organism>